<organism evidence="1">
    <name type="scientific">hot springs metagenome</name>
    <dbReference type="NCBI Taxonomy" id="433727"/>
    <lineage>
        <taxon>unclassified sequences</taxon>
        <taxon>metagenomes</taxon>
        <taxon>ecological metagenomes</taxon>
    </lineage>
</organism>
<dbReference type="EMBL" id="BLAB01000001">
    <property type="protein sequence ID" value="GER92478.1"/>
    <property type="molecule type" value="Genomic_DNA"/>
</dbReference>
<name>A0A5J4KS12_9ZZZZ</name>
<reference evidence="1" key="1">
    <citation type="submission" date="2019-10" db="EMBL/GenBank/DDBJ databases">
        <title>Metagenomic sequencing of thiosulfate-disproportionating enrichment culture.</title>
        <authorList>
            <person name="Umezawa K."/>
            <person name="Kojima H."/>
            <person name="Fukui M."/>
        </authorList>
    </citation>
    <scope>NUCLEOTIDE SEQUENCE</scope>
    <source>
        <strain evidence="1">45J</strain>
    </source>
</reference>
<accession>A0A5J4KS12</accession>
<gene>
    <name evidence="1" type="ORF">A45J_0194</name>
</gene>
<comment type="caution">
    <text evidence="1">The sequence shown here is derived from an EMBL/GenBank/DDBJ whole genome shotgun (WGS) entry which is preliminary data.</text>
</comment>
<evidence type="ECO:0000313" key="1">
    <source>
        <dbReference type="EMBL" id="GER92478.1"/>
    </source>
</evidence>
<protein>
    <submittedName>
        <fullName evidence="1">Uncharacterized protein</fullName>
    </submittedName>
</protein>
<proteinExistence type="predicted"/>
<sequence>MSINLEFIDIALLSNVQDAISEISDLSFSTYDSNGILLIPLKREDKLISRIKAYASGKDEHEKFIRNGIEKAITRKEASIFK</sequence>
<dbReference type="AlphaFoldDB" id="A0A5J4KS12"/>